<evidence type="ECO:0000256" key="5">
    <source>
        <dbReference type="ARBA" id="ARBA00022989"/>
    </source>
</evidence>
<evidence type="ECO:0000256" key="7">
    <source>
        <dbReference type="SAM" id="Phobius"/>
    </source>
</evidence>
<dbReference type="STRING" id="1423781.FD06_GL001424"/>
<feature type="transmembrane region" description="Helical" evidence="7">
    <location>
        <begin position="139"/>
        <end position="159"/>
    </location>
</feature>
<dbReference type="CDD" id="cd17503">
    <property type="entry name" value="MFS_LmrB_MDR_like"/>
    <property type="match status" value="1"/>
</dbReference>
<dbReference type="OrthoDB" id="9816041at2"/>
<dbReference type="SUPFAM" id="SSF103473">
    <property type="entry name" value="MFS general substrate transporter"/>
    <property type="match status" value="1"/>
</dbReference>
<feature type="transmembrane region" description="Helical" evidence="7">
    <location>
        <begin position="54"/>
        <end position="74"/>
    </location>
</feature>
<evidence type="ECO:0000259" key="8">
    <source>
        <dbReference type="PROSITE" id="PS50850"/>
    </source>
</evidence>
<dbReference type="PANTHER" id="PTHR42718:SF24">
    <property type="entry name" value="MAJOR FACILITATOR SUPERFAMILY (MFS) PROFILE DOMAIN-CONTAINING PROTEIN"/>
    <property type="match status" value="1"/>
</dbReference>
<evidence type="ECO:0000256" key="1">
    <source>
        <dbReference type="ARBA" id="ARBA00004651"/>
    </source>
</evidence>
<proteinExistence type="predicted"/>
<dbReference type="PANTHER" id="PTHR42718">
    <property type="entry name" value="MAJOR FACILITATOR SUPERFAMILY MULTIDRUG TRANSPORTER MFSC"/>
    <property type="match status" value="1"/>
</dbReference>
<dbReference type="GO" id="GO:0022857">
    <property type="term" value="F:transmembrane transporter activity"/>
    <property type="evidence" value="ECO:0007669"/>
    <property type="project" value="InterPro"/>
</dbReference>
<dbReference type="PATRIC" id="fig|1423781.4.peg.1473"/>
<keyword evidence="4 7" id="KW-0812">Transmembrane</keyword>
<gene>
    <name evidence="9" type="ORF">FD06_GL001424</name>
</gene>
<evidence type="ECO:0000256" key="2">
    <source>
        <dbReference type="ARBA" id="ARBA00022448"/>
    </source>
</evidence>
<evidence type="ECO:0000256" key="3">
    <source>
        <dbReference type="ARBA" id="ARBA00022475"/>
    </source>
</evidence>
<dbReference type="PROSITE" id="PS50850">
    <property type="entry name" value="MFS"/>
    <property type="match status" value="1"/>
</dbReference>
<keyword evidence="5 7" id="KW-1133">Transmembrane helix</keyword>
<dbReference type="EMBL" id="AYYQ01000030">
    <property type="protein sequence ID" value="KRM68210.1"/>
    <property type="molecule type" value="Genomic_DNA"/>
</dbReference>
<keyword evidence="3" id="KW-1003">Cell membrane</keyword>
<sequence length="484" mass="52214">MVALDVTGKKYNRFMLVLILLVGTFCTILNQTILSTAFPTLMKAFDINTSTVQWLTSGFMMVNGIAIPVSAWLSTRFNTKWLYLIAMMVFEVGTVVSFMAPSFGALLVGRLIQALGVGVTMPLLQTIMLTIFPPEKRGAAMGLSGIVIGLAPAIGPTLSGWILVNASWRDLFGLIIPIVAVVILLGFKFMRPILPTKHTKLDYLSLVFSTIGFGSALYGFSEVGTEGWGSNIVISTLILGIIFIALFVWRQTSMDKPFLNLKVFKSTQFTIATALSTITMMALVGFEMVLPLYLQIIRGMNALHSGLTLLAGALMMGLVSPFAGQIFDKYGAKNLTKTGFTLLTLGTLPFIFLTEDVSILYIVILYAVRTFGMALVMMPVTTSGMNALPTEMMGHGTAVNNTVRQVGSSIATAVLVSILSNVTTSSMPAKSLLKLDPLAYKNEALSATLSGYHAAFAVAIVLTAVGLILSFWLGDGHYVKEDDK</sequence>
<evidence type="ECO:0000313" key="9">
    <source>
        <dbReference type="EMBL" id="KRM68210.1"/>
    </source>
</evidence>
<dbReference type="InterPro" id="IPR036259">
    <property type="entry name" value="MFS_trans_sf"/>
</dbReference>
<protein>
    <submittedName>
        <fullName evidence="9">Major facilitator superfamily permease</fullName>
    </submittedName>
</protein>
<comment type="subcellular location">
    <subcellularLocation>
        <location evidence="1">Cell membrane</location>
        <topology evidence="1">Multi-pass membrane protein</topology>
    </subcellularLocation>
</comment>
<feature type="transmembrane region" description="Helical" evidence="7">
    <location>
        <begin position="452"/>
        <end position="474"/>
    </location>
</feature>
<dbReference type="RefSeq" id="WP_054658650.1">
    <property type="nucleotide sequence ID" value="NZ_AYYQ01000030.1"/>
</dbReference>
<evidence type="ECO:0000256" key="6">
    <source>
        <dbReference type="ARBA" id="ARBA00023136"/>
    </source>
</evidence>
<comment type="caution">
    <text evidence="9">The sequence shown here is derived from an EMBL/GenBank/DDBJ whole genome shotgun (WGS) entry which is preliminary data.</text>
</comment>
<dbReference type="Gene3D" id="1.20.1250.20">
    <property type="entry name" value="MFS general substrate transporter like domains"/>
    <property type="match status" value="1"/>
</dbReference>
<feature type="transmembrane region" description="Helical" evidence="7">
    <location>
        <begin position="302"/>
        <end position="323"/>
    </location>
</feature>
<keyword evidence="10" id="KW-1185">Reference proteome</keyword>
<dbReference type="PRINTS" id="PR01036">
    <property type="entry name" value="TCRTETB"/>
</dbReference>
<feature type="transmembrane region" description="Helical" evidence="7">
    <location>
        <begin position="269"/>
        <end position="290"/>
    </location>
</feature>
<dbReference type="AlphaFoldDB" id="A0A0R2ANY8"/>
<dbReference type="GO" id="GO:0005886">
    <property type="term" value="C:plasma membrane"/>
    <property type="evidence" value="ECO:0007669"/>
    <property type="project" value="UniProtKB-SubCell"/>
</dbReference>
<feature type="transmembrane region" description="Helical" evidence="7">
    <location>
        <begin position="201"/>
        <end position="220"/>
    </location>
</feature>
<name>A0A0R2ANY8_9LACO</name>
<evidence type="ECO:0000313" key="10">
    <source>
        <dbReference type="Proteomes" id="UP000052012"/>
    </source>
</evidence>
<dbReference type="NCBIfam" id="TIGR00711">
    <property type="entry name" value="efflux_EmrB"/>
    <property type="match status" value="1"/>
</dbReference>
<dbReference type="InterPro" id="IPR004638">
    <property type="entry name" value="EmrB-like"/>
</dbReference>
<dbReference type="Gene3D" id="1.20.1720.10">
    <property type="entry name" value="Multidrug resistance protein D"/>
    <property type="match status" value="1"/>
</dbReference>
<feature type="transmembrane region" description="Helical" evidence="7">
    <location>
        <begin position="232"/>
        <end position="249"/>
    </location>
</feature>
<dbReference type="InterPro" id="IPR020846">
    <property type="entry name" value="MFS_dom"/>
</dbReference>
<keyword evidence="6 7" id="KW-0472">Membrane</keyword>
<dbReference type="Proteomes" id="UP000052012">
    <property type="component" value="Unassembled WGS sequence"/>
</dbReference>
<evidence type="ECO:0000256" key="4">
    <source>
        <dbReference type="ARBA" id="ARBA00022692"/>
    </source>
</evidence>
<reference evidence="9 10" key="1">
    <citation type="journal article" date="2015" name="Genome Announc.">
        <title>Expanding the biotechnology potential of lactobacilli through comparative genomics of 213 strains and associated genera.</title>
        <authorList>
            <person name="Sun Z."/>
            <person name="Harris H.M."/>
            <person name="McCann A."/>
            <person name="Guo C."/>
            <person name="Argimon S."/>
            <person name="Zhang W."/>
            <person name="Yang X."/>
            <person name="Jeffery I.B."/>
            <person name="Cooney J.C."/>
            <person name="Kagawa T.F."/>
            <person name="Liu W."/>
            <person name="Song Y."/>
            <person name="Salvetti E."/>
            <person name="Wrobel A."/>
            <person name="Rasinkangas P."/>
            <person name="Parkhill J."/>
            <person name="Rea M.C."/>
            <person name="O'Sullivan O."/>
            <person name="Ritari J."/>
            <person name="Douillard F.P."/>
            <person name="Paul Ross R."/>
            <person name="Yang R."/>
            <person name="Briner A.E."/>
            <person name="Felis G.E."/>
            <person name="de Vos W.M."/>
            <person name="Barrangou R."/>
            <person name="Klaenhammer T.R."/>
            <person name="Caufield P.W."/>
            <person name="Cui Y."/>
            <person name="Zhang H."/>
            <person name="O'Toole P.W."/>
        </authorList>
    </citation>
    <scope>NUCLEOTIDE SEQUENCE [LARGE SCALE GENOMIC DNA]</scope>
    <source>
        <strain evidence="9 10">DSM 23829</strain>
    </source>
</reference>
<keyword evidence="2" id="KW-0813">Transport</keyword>
<feature type="transmembrane region" description="Helical" evidence="7">
    <location>
        <begin position="171"/>
        <end position="189"/>
    </location>
</feature>
<dbReference type="InterPro" id="IPR011701">
    <property type="entry name" value="MFS"/>
</dbReference>
<accession>A0A0R2ANY8</accession>
<feature type="domain" description="Major facilitator superfamily (MFS) profile" evidence="8">
    <location>
        <begin position="16"/>
        <end position="478"/>
    </location>
</feature>
<feature type="transmembrane region" description="Helical" evidence="7">
    <location>
        <begin position="81"/>
        <end position="100"/>
    </location>
</feature>
<feature type="transmembrane region" description="Helical" evidence="7">
    <location>
        <begin position="14"/>
        <end position="34"/>
    </location>
</feature>
<organism evidence="9 10">
    <name type="scientific">Apilactobacillus ozensis DSM 23829 = JCM 17196</name>
    <dbReference type="NCBI Taxonomy" id="1423781"/>
    <lineage>
        <taxon>Bacteria</taxon>
        <taxon>Bacillati</taxon>
        <taxon>Bacillota</taxon>
        <taxon>Bacilli</taxon>
        <taxon>Lactobacillales</taxon>
        <taxon>Lactobacillaceae</taxon>
        <taxon>Apilactobacillus</taxon>
    </lineage>
</organism>
<dbReference type="Pfam" id="PF07690">
    <property type="entry name" value="MFS_1"/>
    <property type="match status" value="1"/>
</dbReference>